<proteinExistence type="predicted"/>
<keyword evidence="3" id="KW-1185">Reference proteome</keyword>
<organism evidence="2 3">
    <name type="scientific">Acorus calamus</name>
    <name type="common">Sweet flag</name>
    <dbReference type="NCBI Taxonomy" id="4465"/>
    <lineage>
        <taxon>Eukaryota</taxon>
        <taxon>Viridiplantae</taxon>
        <taxon>Streptophyta</taxon>
        <taxon>Embryophyta</taxon>
        <taxon>Tracheophyta</taxon>
        <taxon>Spermatophyta</taxon>
        <taxon>Magnoliopsida</taxon>
        <taxon>Liliopsida</taxon>
        <taxon>Acoraceae</taxon>
        <taxon>Acorus</taxon>
    </lineage>
</organism>
<reference evidence="2" key="1">
    <citation type="journal article" date="2023" name="Nat. Commun.">
        <title>Diploid and tetraploid genomes of Acorus and the evolution of monocots.</title>
        <authorList>
            <person name="Ma L."/>
            <person name="Liu K.W."/>
            <person name="Li Z."/>
            <person name="Hsiao Y.Y."/>
            <person name="Qi Y."/>
            <person name="Fu T."/>
            <person name="Tang G.D."/>
            <person name="Zhang D."/>
            <person name="Sun W.H."/>
            <person name="Liu D.K."/>
            <person name="Li Y."/>
            <person name="Chen G.Z."/>
            <person name="Liu X.D."/>
            <person name="Liao X.Y."/>
            <person name="Jiang Y.T."/>
            <person name="Yu X."/>
            <person name="Hao Y."/>
            <person name="Huang J."/>
            <person name="Zhao X.W."/>
            <person name="Ke S."/>
            <person name="Chen Y.Y."/>
            <person name="Wu W.L."/>
            <person name="Hsu J.L."/>
            <person name="Lin Y.F."/>
            <person name="Huang M.D."/>
            <person name="Li C.Y."/>
            <person name="Huang L."/>
            <person name="Wang Z.W."/>
            <person name="Zhao X."/>
            <person name="Zhong W.Y."/>
            <person name="Peng D.H."/>
            <person name="Ahmad S."/>
            <person name="Lan S."/>
            <person name="Zhang J.S."/>
            <person name="Tsai W.C."/>
            <person name="Van de Peer Y."/>
            <person name="Liu Z.J."/>
        </authorList>
    </citation>
    <scope>NUCLEOTIDE SEQUENCE</scope>
    <source>
        <strain evidence="2">CP</strain>
    </source>
</reference>
<evidence type="ECO:0000313" key="2">
    <source>
        <dbReference type="EMBL" id="KAK1318656.1"/>
    </source>
</evidence>
<reference evidence="2" key="2">
    <citation type="submission" date="2023-06" db="EMBL/GenBank/DDBJ databases">
        <authorList>
            <person name="Ma L."/>
            <person name="Liu K.-W."/>
            <person name="Li Z."/>
            <person name="Hsiao Y.-Y."/>
            <person name="Qi Y."/>
            <person name="Fu T."/>
            <person name="Tang G."/>
            <person name="Zhang D."/>
            <person name="Sun W.-H."/>
            <person name="Liu D.-K."/>
            <person name="Li Y."/>
            <person name="Chen G.-Z."/>
            <person name="Liu X.-D."/>
            <person name="Liao X.-Y."/>
            <person name="Jiang Y.-T."/>
            <person name="Yu X."/>
            <person name="Hao Y."/>
            <person name="Huang J."/>
            <person name="Zhao X.-W."/>
            <person name="Ke S."/>
            <person name="Chen Y.-Y."/>
            <person name="Wu W.-L."/>
            <person name="Hsu J.-L."/>
            <person name="Lin Y.-F."/>
            <person name="Huang M.-D."/>
            <person name="Li C.-Y."/>
            <person name="Huang L."/>
            <person name="Wang Z.-W."/>
            <person name="Zhao X."/>
            <person name="Zhong W.-Y."/>
            <person name="Peng D.-H."/>
            <person name="Ahmad S."/>
            <person name="Lan S."/>
            <person name="Zhang J.-S."/>
            <person name="Tsai W.-C."/>
            <person name="Van De Peer Y."/>
            <person name="Liu Z.-J."/>
        </authorList>
    </citation>
    <scope>NUCLEOTIDE SEQUENCE</scope>
    <source>
        <strain evidence="2">CP</strain>
        <tissue evidence="2">Leaves</tissue>
    </source>
</reference>
<protein>
    <submittedName>
        <fullName evidence="2">Uncharacterized protein</fullName>
    </submittedName>
</protein>
<name>A0AAV9EYJ3_ACOCL</name>
<dbReference type="AlphaFoldDB" id="A0AAV9EYJ3"/>
<evidence type="ECO:0000313" key="3">
    <source>
        <dbReference type="Proteomes" id="UP001180020"/>
    </source>
</evidence>
<gene>
    <name evidence="2" type="ORF">QJS10_CPB04g01316</name>
</gene>
<accession>A0AAV9EYJ3</accession>
<feature type="compositionally biased region" description="Polar residues" evidence="1">
    <location>
        <begin position="10"/>
        <end position="22"/>
    </location>
</feature>
<evidence type="ECO:0000256" key="1">
    <source>
        <dbReference type="SAM" id="MobiDB-lite"/>
    </source>
</evidence>
<dbReference type="EMBL" id="JAUJYO010000004">
    <property type="protein sequence ID" value="KAK1318656.1"/>
    <property type="molecule type" value="Genomic_DNA"/>
</dbReference>
<feature type="region of interest" description="Disordered" evidence="1">
    <location>
        <begin position="1"/>
        <end position="23"/>
    </location>
</feature>
<sequence length="70" mass="7580">MKGGPIRPLNYSSQARPGQPNGNAAIVLPACAPAAPRTQSFVPGNHHKENTPLFLPHRPMSLQYLKLLNP</sequence>
<comment type="caution">
    <text evidence="2">The sequence shown here is derived from an EMBL/GenBank/DDBJ whole genome shotgun (WGS) entry which is preliminary data.</text>
</comment>
<dbReference type="Proteomes" id="UP001180020">
    <property type="component" value="Unassembled WGS sequence"/>
</dbReference>